<keyword evidence="2" id="KW-1185">Reference proteome</keyword>
<reference evidence="1 2" key="1">
    <citation type="submission" date="2024-06" db="EMBL/GenBank/DDBJ databases">
        <title>Sorghum-associated microbial communities from plants grown in Nebraska, USA.</title>
        <authorList>
            <person name="Schachtman D."/>
        </authorList>
    </citation>
    <scope>NUCLEOTIDE SEQUENCE [LARGE SCALE GENOMIC DNA]</scope>
    <source>
        <strain evidence="1 2">2814</strain>
    </source>
</reference>
<dbReference type="Proteomes" id="UP001549313">
    <property type="component" value="Unassembled WGS sequence"/>
</dbReference>
<dbReference type="EMBL" id="JBEPTF010000004">
    <property type="protein sequence ID" value="MET4685103.1"/>
    <property type="molecule type" value="Genomic_DNA"/>
</dbReference>
<proteinExistence type="predicted"/>
<evidence type="ECO:0000313" key="2">
    <source>
        <dbReference type="Proteomes" id="UP001549313"/>
    </source>
</evidence>
<evidence type="ECO:0000313" key="1">
    <source>
        <dbReference type="EMBL" id="MET4685103.1"/>
    </source>
</evidence>
<sequence length="86" mass="9578">MTQTRGKTLTGDVELDGVTFVDCRFEGAQLIFRGGTPPNFQNCRFDRTRFAFLDQAANTLQLVRAMAQPQSNMRGVVLGLIPELTQ</sequence>
<organism evidence="1 2">
    <name type="scientific">Brevundimonas faecalis</name>
    <dbReference type="NCBI Taxonomy" id="947378"/>
    <lineage>
        <taxon>Bacteria</taxon>
        <taxon>Pseudomonadati</taxon>
        <taxon>Pseudomonadota</taxon>
        <taxon>Alphaproteobacteria</taxon>
        <taxon>Caulobacterales</taxon>
        <taxon>Caulobacteraceae</taxon>
        <taxon>Brevundimonas</taxon>
    </lineage>
</organism>
<gene>
    <name evidence="1" type="ORF">ABIE19_003052</name>
</gene>
<name>A0ABV2RET2_9CAUL</name>
<dbReference type="RefSeq" id="WP_354090058.1">
    <property type="nucleotide sequence ID" value="NZ_JBEPTF010000004.1"/>
</dbReference>
<comment type="caution">
    <text evidence="1">The sequence shown here is derived from an EMBL/GenBank/DDBJ whole genome shotgun (WGS) entry which is preliminary data.</text>
</comment>
<accession>A0ABV2RET2</accession>
<protein>
    <submittedName>
        <fullName evidence="1">Uncharacterized protein YjbI with pentapeptide repeats</fullName>
    </submittedName>
</protein>